<feature type="compositionally biased region" description="Basic and acidic residues" evidence="3">
    <location>
        <begin position="20"/>
        <end position="38"/>
    </location>
</feature>
<feature type="region of interest" description="Disordered" evidence="3">
    <location>
        <begin position="244"/>
        <end position="269"/>
    </location>
</feature>
<proteinExistence type="inferred from homology"/>
<dbReference type="PhylomeDB" id="B3S6Z3"/>
<evidence type="ECO:0000313" key="4">
    <source>
        <dbReference type="EMBL" id="EDV21395.1"/>
    </source>
</evidence>
<dbReference type="Pfam" id="PF05334">
    <property type="entry name" value="DUF719"/>
    <property type="match status" value="1"/>
</dbReference>
<evidence type="ECO:0000256" key="2">
    <source>
        <dbReference type="ARBA" id="ARBA00022553"/>
    </source>
</evidence>
<feature type="compositionally biased region" description="Acidic residues" evidence="3">
    <location>
        <begin position="1"/>
        <end position="19"/>
    </location>
</feature>
<dbReference type="CTD" id="6757292"/>
<dbReference type="InParanoid" id="B3S6Z3"/>
<protein>
    <submittedName>
        <fullName evidence="4">Uncharacterized protein</fullName>
    </submittedName>
</protein>
<gene>
    <name evidence="4" type="ORF">TRIADDRAFT_59980</name>
</gene>
<reference evidence="4 5" key="1">
    <citation type="journal article" date="2008" name="Nature">
        <title>The Trichoplax genome and the nature of placozoans.</title>
        <authorList>
            <person name="Srivastava M."/>
            <person name="Begovic E."/>
            <person name="Chapman J."/>
            <person name="Putnam N.H."/>
            <person name="Hellsten U."/>
            <person name="Kawashima T."/>
            <person name="Kuo A."/>
            <person name="Mitros T."/>
            <person name="Salamov A."/>
            <person name="Carpenter M.L."/>
            <person name="Signorovitch A.Y."/>
            <person name="Moreno M.A."/>
            <person name="Kamm K."/>
            <person name="Grimwood J."/>
            <person name="Schmutz J."/>
            <person name="Shapiro H."/>
            <person name="Grigoriev I.V."/>
            <person name="Buss L.W."/>
            <person name="Schierwater B."/>
            <person name="Dellaporta S.L."/>
            <person name="Rokhsar D.S."/>
        </authorList>
    </citation>
    <scope>NUCLEOTIDE SEQUENCE [LARGE SCALE GENOMIC DNA]</scope>
    <source>
        <strain evidence="4 5">Grell-BS-1999</strain>
    </source>
</reference>
<feature type="compositionally biased region" description="Low complexity" evidence="3">
    <location>
        <begin position="203"/>
        <end position="215"/>
    </location>
</feature>
<keyword evidence="5" id="KW-1185">Reference proteome</keyword>
<comment type="similarity">
    <text evidence="1">Belongs to the FAM114 family.</text>
</comment>
<feature type="compositionally biased region" description="Polar residues" evidence="3">
    <location>
        <begin position="39"/>
        <end position="50"/>
    </location>
</feature>
<keyword evidence="2" id="KW-0597">Phosphoprotein</keyword>
<evidence type="ECO:0000313" key="5">
    <source>
        <dbReference type="Proteomes" id="UP000009022"/>
    </source>
</evidence>
<dbReference type="Proteomes" id="UP000009022">
    <property type="component" value="Unassembled WGS sequence"/>
</dbReference>
<feature type="compositionally biased region" description="Basic and acidic residues" evidence="3">
    <location>
        <begin position="166"/>
        <end position="195"/>
    </location>
</feature>
<organism evidence="4 5">
    <name type="scientific">Trichoplax adhaerens</name>
    <name type="common">Trichoplax reptans</name>
    <dbReference type="NCBI Taxonomy" id="10228"/>
    <lineage>
        <taxon>Eukaryota</taxon>
        <taxon>Metazoa</taxon>
        <taxon>Placozoa</taxon>
        <taxon>Uniplacotomia</taxon>
        <taxon>Trichoplacea</taxon>
        <taxon>Trichoplacidae</taxon>
        <taxon>Trichoplax</taxon>
    </lineage>
</organism>
<feature type="compositionally biased region" description="Polar residues" evidence="3">
    <location>
        <begin position="125"/>
        <end position="154"/>
    </location>
</feature>
<accession>B3S6Z3</accession>
<dbReference type="KEGG" id="tad:TRIADDRAFT_59980"/>
<dbReference type="RefSeq" id="XP_002115995.1">
    <property type="nucleotide sequence ID" value="XM_002115959.1"/>
</dbReference>
<dbReference type="GeneID" id="6757292"/>
<dbReference type="EMBL" id="DS985253">
    <property type="protein sequence ID" value="EDV21395.1"/>
    <property type="molecule type" value="Genomic_DNA"/>
</dbReference>
<dbReference type="InterPro" id="IPR007998">
    <property type="entry name" value="DUF719"/>
</dbReference>
<sequence>MSSASDSEDQDFESADEGEETHRQQCHEDGPNKAEETSKTSLVDITSMPQDTDGKTSEEENPSELLSDQGKEDNNNSKEETETDQKCQPITEIIQGSQAQQQSHETSETTEETETQQELHETTCDTKSSTEPAKQVETPSTPEKIIQDQNSQEKAQNDELEVVNEPIEKKDPIDRSDIHDTKQNRTNDEMQDKQKSPQANEPQQSQKSGWGWGFSSWISSASDTVAKISQQAHTIGHTVLDTVESSLGVPDPENLAEQNQLNKKDEGCL</sequence>
<dbReference type="HOGENOM" id="CLU_1035590_0_0_1"/>
<dbReference type="AlphaFoldDB" id="B3S6Z3"/>
<evidence type="ECO:0000256" key="3">
    <source>
        <dbReference type="SAM" id="MobiDB-lite"/>
    </source>
</evidence>
<evidence type="ECO:0000256" key="1">
    <source>
        <dbReference type="ARBA" id="ARBA00006903"/>
    </source>
</evidence>
<feature type="region of interest" description="Disordered" evidence="3">
    <location>
        <begin position="1"/>
        <end position="215"/>
    </location>
</feature>
<name>B3S6Z3_TRIAD</name>
<feature type="compositionally biased region" description="Basic and acidic residues" evidence="3">
    <location>
        <begin position="69"/>
        <end position="85"/>
    </location>
</feature>